<name>B4K0V2_DROGR</name>
<proteinExistence type="predicted"/>
<dbReference type="Proteomes" id="UP000001070">
    <property type="component" value="Unassembled WGS sequence"/>
</dbReference>
<keyword evidence="2" id="KW-1185">Reference proteome</keyword>
<gene>
    <name evidence="1" type="primary">Dgri\GH23463</name>
    <name evidence="1" type="ORF">Dgri_GH23463</name>
</gene>
<dbReference type="InParanoid" id="B4K0V2"/>
<evidence type="ECO:0000313" key="1">
    <source>
        <dbReference type="EMBL" id="EDV93951.1"/>
    </source>
</evidence>
<sequence>MSEPVKEALYLKALLNSVGKDCATLWTDFLPLTHMFHRLAQALKPSKNLCVTAAAFQAVVEFARNTVSSAYVASSVFQATGNGKSAVHNVVQGRTKHTTLRYTRSTAADV</sequence>
<dbReference type="PhylomeDB" id="B4K0V2"/>
<dbReference type="EMBL" id="CH916584">
    <property type="protein sequence ID" value="EDV93951.1"/>
    <property type="molecule type" value="Genomic_DNA"/>
</dbReference>
<protein>
    <submittedName>
        <fullName evidence="1">GH23463</fullName>
    </submittedName>
</protein>
<accession>B4K0V2</accession>
<reference evidence="1 2" key="1">
    <citation type="journal article" date="2007" name="Nature">
        <title>Evolution of genes and genomes on the Drosophila phylogeny.</title>
        <authorList>
            <consortium name="Drosophila 12 Genomes Consortium"/>
            <person name="Clark A.G."/>
            <person name="Eisen M.B."/>
            <person name="Smith D.R."/>
            <person name="Bergman C.M."/>
            <person name="Oliver B."/>
            <person name="Markow T.A."/>
            <person name="Kaufman T.C."/>
            <person name="Kellis M."/>
            <person name="Gelbart W."/>
            <person name="Iyer V.N."/>
            <person name="Pollard D.A."/>
            <person name="Sackton T.B."/>
            <person name="Larracuente A.M."/>
            <person name="Singh N.D."/>
            <person name="Abad J.P."/>
            <person name="Abt D.N."/>
            <person name="Adryan B."/>
            <person name="Aguade M."/>
            <person name="Akashi H."/>
            <person name="Anderson W.W."/>
            <person name="Aquadro C.F."/>
            <person name="Ardell D.H."/>
            <person name="Arguello R."/>
            <person name="Artieri C.G."/>
            <person name="Barbash D.A."/>
            <person name="Barker D."/>
            <person name="Barsanti P."/>
            <person name="Batterham P."/>
            <person name="Batzoglou S."/>
            <person name="Begun D."/>
            <person name="Bhutkar A."/>
            <person name="Blanco E."/>
            <person name="Bosak S.A."/>
            <person name="Bradley R.K."/>
            <person name="Brand A.D."/>
            <person name="Brent M.R."/>
            <person name="Brooks A.N."/>
            <person name="Brown R.H."/>
            <person name="Butlin R.K."/>
            <person name="Caggese C."/>
            <person name="Calvi B.R."/>
            <person name="Bernardo de Carvalho A."/>
            <person name="Caspi A."/>
            <person name="Castrezana S."/>
            <person name="Celniker S.E."/>
            <person name="Chang J.L."/>
            <person name="Chapple C."/>
            <person name="Chatterji S."/>
            <person name="Chinwalla A."/>
            <person name="Civetta A."/>
            <person name="Clifton S.W."/>
            <person name="Comeron J.M."/>
            <person name="Costello J.C."/>
            <person name="Coyne J.A."/>
            <person name="Daub J."/>
            <person name="David R.G."/>
            <person name="Delcher A.L."/>
            <person name="Delehaunty K."/>
            <person name="Do C.B."/>
            <person name="Ebling H."/>
            <person name="Edwards K."/>
            <person name="Eickbush T."/>
            <person name="Evans J.D."/>
            <person name="Filipski A."/>
            <person name="Findeiss S."/>
            <person name="Freyhult E."/>
            <person name="Fulton L."/>
            <person name="Fulton R."/>
            <person name="Garcia A.C."/>
            <person name="Gardiner A."/>
            <person name="Garfield D.A."/>
            <person name="Garvin B.E."/>
            <person name="Gibson G."/>
            <person name="Gilbert D."/>
            <person name="Gnerre S."/>
            <person name="Godfrey J."/>
            <person name="Good R."/>
            <person name="Gotea V."/>
            <person name="Gravely B."/>
            <person name="Greenberg A.J."/>
            <person name="Griffiths-Jones S."/>
            <person name="Gross S."/>
            <person name="Guigo R."/>
            <person name="Gustafson E.A."/>
            <person name="Haerty W."/>
            <person name="Hahn M.W."/>
            <person name="Halligan D.L."/>
            <person name="Halpern A.L."/>
            <person name="Halter G.M."/>
            <person name="Han M.V."/>
            <person name="Heger A."/>
            <person name="Hillier L."/>
            <person name="Hinrichs A.S."/>
            <person name="Holmes I."/>
            <person name="Hoskins R.A."/>
            <person name="Hubisz M.J."/>
            <person name="Hultmark D."/>
            <person name="Huntley M.A."/>
            <person name="Jaffe D.B."/>
            <person name="Jagadeeshan S."/>
            <person name="Jeck W.R."/>
            <person name="Johnson J."/>
            <person name="Jones C.D."/>
            <person name="Jordan W.C."/>
            <person name="Karpen G.H."/>
            <person name="Kataoka E."/>
            <person name="Keightley P.D."/>
            <person name="Kheradpour P."/>
            <person name="Kirkness E.F."/>
            <person name="Koerich L.B."/>
            <person name="Kristiansen K."/>
            <person name="Kudrna D."/>
            <person name="Kulathinal R.J."/>
            <person name="Kumar S."/>
            <person name="Kwok R."/>
            <person name="Lander E."/>
            <person name="Langley C.H."/>
            <person name="Lapoint R."/>
            <person name="Lazzaro B.P."/>
            <person name="Lee S.J."/>
            <person name="Levesque L."/>
            <person name="Li R."/>
            <person name="Lin C.F."/>
            <person name="Lin M.F."/>
            <person name="Lindblad-Toh K."/>
            <person name="Llopart A."/>
            <person name="Long M."/>
            <person name="Low L."/>
            <person name="Lozovsky E."/>
            <person name="Lu J."/>
            <person name="Luo M."/>
            <person name="Machado C.A."/>
            <person name="Makalowski W."/>
            <person name="Marzo M."/>
            <person name="Matsuda M."/>
            <person name="Matzkin L."/>
            <person name="McAllister B."/>
            <person name="McBride C.S."/>
            <person name="McKernan B."/>
            <person name="McKernan K."/>
            <person name="Mendez-Lago M."/>
            <person name="Minx P."/>
            <person name="Mollenhauer M.U."/>
            <person name="Montooth K."/>
            <person name="Mount S.M."/>
            <person name="Mu X."/>
            <person name="Myers E."/>
            <person name="Negre B."/>
            <person name="Newfeld S."/>
            <person name="Nielsen R."/>
            <person name="Noor M.A."/>
            <person name="O'Grady P."/>
            <person name="Pachter L."/>
            <person name="Papaceit M."/>
            <person name="Parisi M.J."/>
            <person name="Parisi M."/>
            <person name="Parts L."/>
            <person name="Pedersen J.S."/>
            <person name="Pesole G."/>
            <person name="Phillippy A.M."/>
            <person name="Ponting C.P."/>
            <person name="Pop M."/>
            <person name="Porcelli D."/>
            <person name="Powell J.R."/>
            <person name="Prohaska S."/>
            <person name="Pruitt K."/>
            <person name="Puig M."/>
            <person name="Quesneville H."/>
            <person name="Ram K.R."/>
            <person name="Rand D."/>
            <person name="Rasmussen M.D."/>
            <person name="Reed L.K."/>
            <person name="Reenan R."/>
            <person name="Reily A."/>
            <person name="Remington K.A."/>
            <person name="Rieger T.T."/>
            <person name="Ritchie M.G."/>
            <person name="Robin C."/>
            <person name="Rogers Y.H."/>
            <person name="Rohde C."/>
            <person name="Rozas J."/>
            <person name="Rubenfield M.J."/>
            <person name="Ruiz A."/>
            <person name="Russo S."/>
            <person name="Salzberg S.L."/>
            <person name="Sanchez-Gracia A."/>
            <person name="Saranga D.J."/>
            <person name="Sato H."/>
            <person name="Schaeffer S.W."/>
            <person name="Schatz M.C."/>
            <person name="Schlenke T."/>
            <person name="Schwartz R."/>
            <person name="Segarra C."/>
            <person name="Singh R.S."/>
            <person name="Sirot L."/>
            <person name="Sirota M."/>
            <person name="Sisneros N.B."/>
            <person name="Smith C.D."/>
            <person name="Smith T.F."/>
            <person name="Spieth J."/>
            <person name="Stage D.E."/>
            <person name="Stark A."/>
            <person name="Stephan W."/>
            <person name="Strausberg R.L."/>
            <person name="Strempel S."/>
            <person name="Sturgill D."/>
            <person name="Sutton G."/>
            <person name="Sutton G.G."/>
            <person name="Tao W."/>
            <person name="Teichmann S."/>
            <person name="Tobari Y.N."/>
            <person name="Tomimura Y."/>
            <person name="Tsolas J.M."/>
            <person name="Valente V.L."/>
            <person name="Venter E."/>
            <person name="Venter J.C."/>
            <person name="Vicario S."/>
            <person name="Vieira F.G."/>
            <person name="Vilella A.J."/>
            <person name="Villasante A."/>
            <person name="Walenz B."/>
            <person name="Wang J."/>
            <person name="Wasserman M."/>
            <person name="Watts T."/>
            <person name="Wilson D."/>
            <person name="Wilson R.K."/>
            <person name="Wing R.A."/>
            <person name="Wolfner M.F."/>
            <person name="Wong A."/>
            <person name="Wong G.K."/>
            <person name="Wu C.I."/>
            <person name="Wu G."/>
            <person name="Yamamoto D."/>
            <person name="Yang H.P."/>
            <person name="Yang S.P."/>
            <person name="Yorke J.A."/>
            <person name="Yoshida K."/>
            <person name="Zdobnov E."/>
            <person name="Zhang P."/>
            <person name="Zhang Y."/>
            <person name="Zimin A.V."/>
            <person name="Baldwin J."/>
            <person name="Abdouelleil A."/>
            <person name="Abdulkadir J."/>
            <person name="Abebe A."/>
            <person name="Abera B."/>
            <person name="Abreu J."/>
            <person name="Acer S.C."/>
            <person name="Aftuck L."/>
            <person name="Alexander A."/>
            <person name="An P."/>
            <person name="Anderson E."/>
            <person name="Anderson S."/>
            <person name="Arachi H."/>
            <person name="Azer M."/>
            <person name="Bachantsang P."/>
            <person name="Barry A."/>
            <person name="Bayul T."/>
            <person name="Berlin A."/>
            <person name="Bessette D."/>
            <person name="Bloom T."/>
            <person name="Blye J."/>
            <person name="Boguslavskiy L."/>
            <person name="Bonnet C."/>
            <person name="Boukhgalter B."/>
            <person name="Bourzgui I."/>
            <person name="Brown A."/>
            <person name="Cahill P."/>
            <person name="Channer S."/>
            <person name="Cheshatsang Y."/>
            <person name="Chuda L."/>
            <person name="Citroen M."/>
            <person name="Collymore A."/>
            <person name="Cooke P."/>
            <person name="Costello M."/>
            <person name="D'Aco K."/>
            <person name="Daza R."/>
            <person name="De Haan G."/>
            <person name="DeGray S."/>
            <person name="DeMaso C."/>
            <person name="Dhargay N."/>
            <person name="Dooley K."/>
            <person name="Dooley E."/>
            <person name="Doricent M."/>
            <person name="Dorje P."/>
            <person name="Dorjee K."/>
            <person name="Dupes A."/>
            <person name="Elong R."/>
            <person name="Falk J."/>
            <person name="Farina A."/>
            <person name="Faro S."/>
            <person name="Ferguson D."/>
            <person name="Fisher S."/>
            <person name="Foley C.D."/>
            <person name="Franke A."/>
            <person name="Friedrich D."/>
            <person name="Gadbois L."/>
            <person name="Gearin G."/>
            <person name="Gearin C.R."/>
            <person name="Giannoukos G."/>
            <person name="Goode T."/>
            <person name="Graham J."/>
            <person name="Grandbois E."/>
            <person name="Grewal S."/>
            <person name="Gyaltsen K."/>
            <person name="Hafez N."/>
            <person name="Hagos B."/>
            <person name="Hall J."/>
            <person name="Henson C."/>
            <person name="Hollinger A."/>
            <person name="Honan T."/>
            <person name="Huard M.D."/>
            <person name="Hughes L."/>
            <person name="Hurhula B."/>
            <person name="Husby M.E."/>
            <person name="Kamat A."/>
            <person name="Kanga B."/>
            <person name="Kashin S."/>
            <person name="Khazanovich D."/>
            <person name="Kisner P."/>
            <person name="Lance K."/>
            <person name="Lara M."/>
            <person name="Lee W."/>
            <person name="Lennon N."/>
            <person name="Letendre F."/>
            <person name="LeVine R."/>
            <person name="Lipovsky A."/>
            <person name="Liu X."/>
            <person name="Liu J."/>
            <person name="Liu S."/>
            <person name="Lokyitsang T."/>
            <person name="Lokyitsang Y."/>
            <person name="Lubonja R."/>
            <person name="Lui A."/>
            <person name="MacDonald P."/>
            <person name="Magnisalis V."/>
            <person name="Maru K."/>
            <person name="Matthews C."/>
            <person name="McCusker W."/>
            <person name="McDonough S."/>
            <person name="Mehta T."/>
            <person name="Meldrim J."/>
            <person name="Meneus L."/>
            <person name="Mihai O."/>
            <person name="Mihalev A."/>
            <person name="Mihova T."/>
            <person name="Mittelman R."/>
            <person name="Mlenga V."/>
            <person name="Montmayeur A."/>
            <person name="Mulrain L."/>
            <person name="Navidi A."/>
            <person name="Naylor J."/>
            <person name="Negash T."/>
            <person name="Nguyen T."/>
            <person name="Nguyen N."/>
            <person name="Nicol R."/>
            <person name="Norbu C."/>
            <person name="Norbu N."/>
            <person name="Novod N."/>
            <person name="O'Neill B."/>
            <person name="Osman S."/>
            <person name="Markiewicz E."/>
            <person name="Oyono O.L."/>
            <person name="Patti C."/>
            <person name="Phunkhang P."/>
            <person name="Pierre F."/>
            <person name="Priest M."/>
            <person name="Raghuraman S."/>
            <person name="Rege F."/>
            <person name="Reyes R."/>
            <person name="Rise C."/>
            <person name="Rogov P."/>
            <person name="Ross K."/>
            <person name="Ryan E."/>
            <person name="Settipalli S."/>
            <person name="Shea T."/>
            <person name="Sherpa N."/>
            <person name="Shi L."/>
            <person name="Shih D."/>
            <person name="Sparrow T."/>
            <person name="Spaulding J."/>
            <person name="Stalker J."/>
            <person name="Stange-Thomann N."/>
            <person name="Stavropoulos S."/>
            <person name="Stone C."/>
            <person name="Strader C."/>
            <person name="Tesfaye S."/>
            <person name="Thomson T."/>
            <person name="Thoulutsang Y."/>
            <person name="Thoulutsang D."/>
            <person name="Topham K."/>
            <person name="Topping I."/>
            <person name="Tsamla T."/>
            <person name="Vassiliev H."/>
            <person name="Vo A."/>
            <person name="Wangchuk T."/>
            <person name="Wangdi T."/>
            <person name="Weiand M."/>
            <person name="Wilkinson J."/>
            <person name="Wilson A."/>
            <person name="Yadav S."/>
            <person name="Young G."/>
            <person name="Yu Q."/>
            <person name="Zembek L."/>
            <person name="Zhong D."/>
            <person name="Zimmer A."/>
            <person name="Zwirko Z."/>
            <person name="Jaffe D.B."/>
            <person name="Alvarez P."/>
            <person name="Brockman W."/>
            <person name="Butler J."/>
            <person name="Chin C."/>
            <person name="Gnerre S."/>
            <person name="Grabherr M."/>
            <person name="Kleber M."/>
            <person name="Mauceli E."/>
            <person name="MacCallum I."/>
        </authorList>
    </citation>
    <scope>NUCLEOTIDE SEQUENCE [LARGE SCALE GENOMIC DNA]</scope>
    <source>
        <strain evidence="2">Tucson 15287-2541.00</strain>
    </source>
</reference>
<dbReference type="AlphaFoldDB" id="B4K0V2"/>
<organism evidence="2">
    <name type="scientific">Drosophila grimshawi</name>
    <name type="common">Hawaiian fruit fly</name>
    <name type="synonym">Idiomyia grimshawi</name>
    <dbReference type="NCBI Taxonomy" id="7222"/>
    <lineage>
        <taxon>Eukaryota</taxon>
        <taxon>Metazoa</taxon>
        <taxon>Ecdysozoa</taxon>
        <taxon>Arthropoda</taxon>
        <taxon>Hexapoda</taxon>
        <taxon>Insecta</taxon>
        <taxon>Pterygota</taxon>
        <taxon>Neoptera</taxon>
        <taxon>Endopterygota</taxon>
        <taxon>Diptera</taxon>
        <taxon>Brachycera</taxon>
        <taxon>Muscomorpha</taxon>
        <taxon>Ephydroidea</taxon>
        <taxon>Drosophilidae</taxon>
        <taxon>Drosophila</taxon>
        <taxon>Hawaiian Drosophila</taxon>
    </lineage>
</organism>
<evidence type="ECO:0000313" key="2">
    <source>
        <dbReference type="Proteomes" id="UP000001070"/>
    </source>
</evidence>
<dbReference type="HOGENOM" id="CLU_173536_0_0_1"/>